<name>A0A481YZJ1_9VIRU</name>
<gene>
    <name evidence="1" type="ORF">LCMiAC01_03510</name>
</gene>
<evidence type="ECO:0000313" key="1">
    <source>
        <dbReference type="EMBL" id="QBK88673.1"/>
    </source>
</evidence>
<proteinExistence type="predicted"/>
<dbReference type="EMBL" id="MK500395">
    <property type="protein sequence ID" value="QBK88673.1"/>
    <property type="molecule type" value="Genomic_DNA"/>
</dbReference>
<organism evidence="1">
    <name type="scientific">Mimivirus LCMiAC01</name>
    <dbReference type="NCBI Taxonomy" id="2506608"/>
    <lineage>
        <taxon>Viruses</taxon>
        <taxon>Varidnaviria</taxon>
        <taxon>Bamfordvirae</taxon>
        <taxon>Nucleocytoviricota</taxon>
        <taxon>Megaviricetes</taxon>
        <taxon>Imitervirales</taxon>
        <taxon>Mimiviridae</taxon>
        <taxon>Klosneuvirinae</taxon>
    </lineage>
</organism>
<sequence length="76" mass="8914">MSDTHPIKATKCIMRKEWTDPKDDHLWSCLHDGTTKPFIWSVQDGDLPENDEKYESIDDGDKELDKLLREIAELRI</sequence>
<reference evidence="1" key="1">
    <citation type="journal article" date="2019" name="MBio">
        <title>Virus Genomes from Deep Sea Sediments Expand the Ocean Megavirome and Support Independent Origins of Viral Gigantism.</title>
        <authorList>
            <person name="Backstrom D."/>
            <person name="Yutin N."/>
            <person name="Jorgensen S.L."/>
            <person name="Dharamshi J."/>
            <person name="Homa F."/>
            <person name="Zaremba-Niedwiedzka K."/>
            <person name="Spang A."/>
            <person name="Wolf Y.I."/>
            <person name="Koonin E.V."/>
            <person name="Ettema T.J."/>
        </authorList>
    </citation>
    <scope>NUCLEOTIDE SEQUENCE</scope>
</reference>
<protein>
    <submittedName>
        <fullName evidence="1">Uncharacterized protein</fullName>
    </submittedName>
</protein>
<accession>A0A481YZJ1</accession>